<gene>
    <name evidence="2" type="ORF">CNY62_07095</name>
</gene>
<evidence type="ECO:0000313" key="2">
    <source>
        <dbReference type="EMBL" id="ATF26175.1"/>
    </source>
</evidence>
<feature type="transmembrane region" description="Helical" evidence="1">
    <location>
        <begin position="184"/>
        <end position="201"/>
    </location>
</feature>
<evidence type="ECO:0000313" key="3">
    <source>
        <dbReference type="Proteomes" id="UP000243591"/>
    </source>
</evidence>
<name>A0A1D2LB17_BROTH</name>
<reference evidence="2 3" key="1">
    <citation type="submission" date="2017-09" db="EMBL/GenBank/DDBJ databases">
        <title>Complete Genome Sequences of Two Strains of the Meat Spoilage Bacterium Brochothrix thermosphacta Isolated from Ground Chicken.</title>
        <authorList>
            <person name="Paoli G.C."/>
            <person name="Wijey C."/>
            <person name="Chen C.-Y."/>
            <person name="Nguyen L."/>
            <person name="Yan X."/>
            <person name="Irwin P.L."/>
        </authorList>
    </citation>
    <scope>NUCLEOTIDE SEQUENCE [LARGE SCALE GENOMIC DNA]</scope>
    <source>
        <strain evidence="2 3">BI</strain>
    </source>
</reference>
<feature type="transmembrane region" description="Helical" evidence="1">
    <location>
        <begin position="77"/>
        <end position="96"/>
    </location>
</feature>
<sequence length="402" mass="45563">MGNITTSLLSYFIHPLLWIVLITTVLVGIIRVRKERQFFNTRLYPATLESTRLLLIGLVLGLIVSAMTWYTGVIVDVSWLLLFNIVSVVLFATLGYRGLTASYTLALTTLGLIGINLLLLIKPEDSITAVFSTQLIMQPNILIGLSILLAVGLFIEGFLLYLFSRKPLQPELIKIRRGTIKGQFKYRGAFLLPVFMLFPVAKDGFFSTSEWWPIFSVGKMEFLPLFVPLVIGTRVIVRSQLPKRLLKKRMFAIIALAVIVTLLTIVTYFYNWFTLMPFVMALLGHIAIDIYFWVVDEPDTERYHQTSKGVCVIGTREDTASRKMGILPGELITSCNGNPVKNRQELYDALNINRAYVKLTVCDEFNEPRFVETALFETDSFELGLLFIEESVVEEMKDSVES</sequence>
<keyword evidence="1" id="KW-0472">Membrane</keyword>
<keyword evidence="1" id="KW-1133">Transmembrane helix</keyword>
<evidence type="ECO:0008006" key="4">
    <source>
        <dbReference type="Google" id="ProtNLM"/>
    </source>
</evidence>
<dbReference type="SUPFAM" id="SSF50156">
    <property type="entry name" value="PDZ domain-like"/>
    <property type="match status" value="1"/>
</dbReference>
<keyword evidence="3" id="KW-1185">Reference proteome</keyword>
<evidence type="ECO:0000256" key="1">
    <source>
        <dbReference type="SAM" id="Phobius"/>
    </source>
</evidence>
<dbReference type="Proteomes" id="UP000243591">
    <property type="component" value="Chromosome"/>
</dbReference>
<dbReference type="KEGG" id="bths:CNY62_07095"/>
<protein>
    <recommendedName>
        <fullName evidence="4">PDZ domain-containing protein</fullName>
    </recommendedName>
</protein>
<feature type="transmembrane region" description="Helical" evidence="1">
    <location>
        <begin position="53"/>
        <end position="71"/>
    </location>
</feature>
<feature type="transmembrane region" description="Helical" evidence="1">
    <location>
        <begin position="103"/>
        <end position="121"/>
    </location>
</feature>
<dbReference type="OrthoDB" id="198399at2"/>
<dbReference type="STRING" id="2756.BFR44_10045"/>
<feature type="transmembrane region" description="Helical" evidence="1">
    <location>
        <begin position="221"/>
        <end position="237"/>
    </location>
</feature>
<dbReference type="GeneID" id="66537152"/>
<dbReference type="RefSeq" id="WP_069118807.1">
    <property type="nucleotide sequence ID" value="NZ_CBCPIX010000008.1"/>
</dbReference>
<dbReference type="EMBL" id="CP023483">
    <property type="protein sequence ID" value="ATF26175.1"/>
    <property type="molecule type" value="Genomic_DNA"/>
</dbReference>
<feature type="transmembrane region" description="Helical" evidence="1">
    <location>
        <begin position="141"/>
        <end position="163"/>
    </location>
</feature>
<feature type="transmembrane region" description="Helical" evidence="1">
    <location>
        <begin position="276"/>
        <end position="295"/>
    </location>
</feature>
<feature type="transmembrane region" description="Helical" evidence="1">
    <location>
        <begin position="249"/>
        <end position="270"/>
    </location>
</feature>
<dbReference type="AlphaFoldDB" id="A0A1D2LB17"/>
<dbReference type="Gene3D" id="2.30.42.10">
    <property type="match status" value="1"/>
</dbReference>
<organism evidence="2 3">
    <name type="scientific">Brochothrix thermosphacta</name>
    <name type="common">Microbacterium thermosphactum</name>
    <dbReference type="NCBI Taxonomy" id="2756"/>
    <lineage>
        <taxon>Bacteria</taxon>
        <taxon>Bacillati</taxon>
        <taxon>Bacillota</taxon>
        <taxon>Bacilli</taxon>
        <taxon>Bacillales</taxon>
        <taxon>Listeriaceae</taxon>
        <taxon>Brochothrix</taxon>
    </lineage>
</organism>
<accession>A0A1D2LB17</accession>
<proteinExistence type="predicted"/>
<dbReference type="InterPro" id="IPR036034">
    <property type="entry name" value="PDZ_sf"/>
</dbReference>
<feature type="transmembrane region" description="Helical" evidence="1">
    <location>
        <begin position="12"/>
        <end position="32"/>
    </location>
</feature>
<keyword evidence="1" id="KW-0812">Transmembrane</keyword>